<dbReference type="Proteomes" id="UP000178895">
    <property type="component" value="Unassembled WGS sequence"/>
</dbReference>
<evidence type="ECO:0000313" key="1">
    <source>
        <dbReference type="EMBL" id="OGH90368.1"/>
    </source>
</evidence>
<sequence>MCYNFQSFVVDFFYISQPQGGKELEGREIVIDWPGGPSRYLIDLSDTVTAPTSELIGALSHLPTFRLEGCIYLKVFFSDELKKFLEEDKGVRVLCPL</sequence>
<accession>A0A1F6P2Q0</accession>
<proteinExistence type="predicted"/>
<gene>
    <name evidence="1" type="ORF">A2469_02560</name>
</gene>
<dbReference type="AlphaFoldDB" id="A0A1F6P2Q0"/>
<comment type="caution">
    <text evidence="1">The sequence shown here is derived from an EMBL/GenBank/DDBJ whole genome shotgun (WGS) entry which is preliminary data.</text>
</comment>
<organism evidence="1 2">
    <name type="scientific">Candidatus Magasanikbacteria bacterium RIFOXYC2_FULL_40_16</name>
    <dbReference type="NCBI Taxonomy" id="1798703"/>
    <lineage>
        <taxon>Bacteria</taxon>
        <taxon>Candidatus Magasanikiibacteriota</taxon>
    </lineage>
</organism>
<dbReference type="EMBL" id="MFQY01000003">
    <property type="protein sequence ID" value="OGH90368.1"/>
    <property type="molecule type" value="Genomic_DNA"/>
</dbReference>
<evidence type="ECO:0000313" key="2">
    <source>
        <dbReference type="Proteomes" id="UP000178895"/>
    </source>
</evidence>
<name>A0A1F6P2Q0_9BACT</name>
<protein>
    <submittedName>
        <fullName evidence="1">Uncharacterized protein</fullName>
    </submittedName>
</protein>
<reference evidence="1 2" key="1">
    <citation type="journal article" date="2016" name="Nat. Commun.">
        <title>Thousands of microbial genomes shed light on interconnected biogeochemical processes in an aquifer system.</title>
        <authorList>
            <person name="Anantharaman K."/>
            <person name="Brown C.T."/>
            <person name="Hug L.A."/>
            <person name="Sharon I."/>
            <person name="Castelle C.J."/>
            <person name="Probst A.J."/>
            <person name="Thomas B.C."/>
            <person name="Singh A."/>
            <person name="Wilkins M.J."/>
            <person name="Karaoz U."/>
            <person name="Brodie E.L."/>
            <person name="Williams K.H."/>
            <person name="Hubbard S.S."/>
            <person name="Banfield J.F."/>
        </authorList>
    </citation>
    <scope>NUCLEOTIDE SEQUENCE [LARGE SCALE GENOMIC DNA]</scope>
</reference>